<reference evidence="3" key="1">
    <citation type="submission" date="2017-01" db="EMBL/GenBank/DDBJ databases">
        <authorList>
            <person name="Varghese N."/>
            <person name="Submissions S."/>
        </authorList>
    </citation>
    <scope>NUCLEOTIDE SEQUENCE [LARGE SCALE GENOMIC DNA]</scope>
    <source>
        <strain evidence="3">DSM 21054</strain>
    </source>
</reference>
<keyword evidence="1" id="KW-0812">Transmembrane</keyword>
<feature type="transmembrane region" description="Helical" evidence="1">
    <location>
        <begin position="170"/>
        <end position="195"/>
    </location>
</feature>
<keyword evidence="1" id="KW-1133">Transmembrane helix</keyword>
<organism evidence="2 3">
    <name type="scientific">Filimonas lacunae</name>
    <dbReference type="NCBI Taxonomy" id="477680"/>
    <lineage>
        <taxon>Bacteria</taxon>
        <taxon>Pseudomonadati</taxon>
        <taxon>Bacteroidota</taxon>
        <taxon>Chitinophagia</taxon>
        <taxon>Chitinophagales</taxon>
        <taxon>Chitinophagaceae</taxon>
        <taxon>Filimonas</taxon>
    </lineage>
</organism>
<feature type="transmembrane region" description="Helical" evidence="1">
    <location>
        <begin position="442"/>
        <end position="461"/>
    </location>
</feature>
<dbReference type="STRING" id="477680.SAMN05421788_10374"/>
<protein>
    <recommendedName>
        <fullName evidence="4">Dolichyl-phosphate-mannose-protein mannosyltransferase</fullName>
    </recommendedName>
</protein>
<keyword evidence="1" id="KW-0472">Membrane</keyword>
<name>A0A173MJD8_9BACT</name>
<feature type="transmembrane region" description="Helical" evidence="1">
    <location>
        <begin position="408"/>
        <end position="430"/>
    </location>
</feature>
<sequence length="506" mass="58593">MSTGNNLGLLSFILKDSSNRYLLWLIGIIVMLIWPLFKMIYPYPNLSLDSYFYIHAAAYKLTVHIWPIGYSWFIRLSGFLSHSHLFFVTLQYLLLQFSFVVFFFTIQYFYRPGKMSTIILFVFLFLNPLFFYTCNVIMADAAFTAISLLWITQLIWIIQQPKTSMLISQALLLLVAFTIRYHAMYYPILAILAIAISKQKIWLKLAGIAIQICLVGLFVIYTSNENKKASGQMQFSAFGGWKLANNALYLGDYIDQADTLMSANLLPLQQMVKQYFLARHPPIDLLSHDDLNGGYYMFKRTSPLKQYMYLIYRHDYFSKDGYQYFAGVAPVLNEYGSYIIKKHPAAFVNHFVVPNLYRYLYPPAENYVLASMFDLDYFLTDFSTNWFYLSAFSTSPKSIRIKHQLLKLWPTIALIIHFVYLFSTVIFLLYRTKILANRNVLYPALLILCLWLMDAAFNCITSAPVLRYQLLVLIVAGTFTLIVVEYMLKNAPSNNTSVPNIATTVE</sequence>
<dbReference type="KEGG" id="fln:FLA_3755"/>
<evidence type="ECO:0000313" key="3">
    <source>
        <dbReference type="Proteomes" id="UP000186917"/>
    </source>
</evidence>
<feature type="transmembrane region" description="Helical" evidence="1">
    <location>
        <begin position="468"/>
        <end position="488"/>
    </location>
</feature>
<evidence type="ECO:0000256" key="1">
    <source>
        <dbReference type="SAM" id="Phobius"/>
    </source>
</evidence>
<dbReference type="AlphaFoldDB" id="A0A173MJD8"/>
<feature type="transmembrane region" description="Helical" evidence="1">
    <location>
        <begin position="201"/>
        <end position="221"/>
    </location>
</feature>
<gene>
    <name evidence="2" type="ORF">SAMN05421788_10374</name>
</gene>
<dbReference type="Proteomes" id="UP000186917">
    <property type="component" value="Unassembled WGS sequence"/>
</dbReference>
<evidence type="ECO:0008006" key="4">
    <source>
        <dbReference type="Google" id="ProtNLM"/>
    </source>
</evidence>
<feature type="transmembrane region" description="Helical" evidence="1">
    <location>
        <begin position="21"/>
        <end position="40"/>
    </location>
</feature>
<accession>A0A173MJD8</accession>
<feature type="transmembrane region" description="Helical" evidence="1">
    <location>
        <begin position="85"/>
        <end position="110"/>
    </location>
</feature>
<dbReference type="EMBL" id="FTOR01000003">
    <property type="protein sequence ID" value="SIT04048.1"/>
    <property type="molecule type" value="Genomic_DNA"/>
</dbReference>
<evidence type="ECO:0000313" key="2">
    <source>
        <dbReference type="EMBL" id="SIT04048.1"/>
    </source>
</evidence>
<keyword evidence="3" id="KW-1185">Reference proteome</keyword>
<proteinExistence type="predicted"/>